<evidence type="ECO:0000313" key="2">
    <source>
        <dbReference type="Proteomes" id="UP000827544"/>
    </source>
</evidence>
<name>A0AAE9CDZ5_9CAUD</name>
<sequence>MLHMIQYNEKGDDYMKSREYRLAQMQIRNIVNIGLEKGVSPIDIKLLGTATIDASQLFLSDKEISELRVDLYNRLKTVIIPC</sequence>
<organism evidence="1 2">
    <name type="scientific">Bacillus phage vB_BanS_Nate</name>
    <dbReference type="NCBI Taxonomy" id="2894788"/>
    <lineage>
        <taxon>Viruses</taxon>
        <taxon>Duplodnaviria</taxon>
        <taxon>Heunggongvirae</taxon>
        <taxon>Uroviricota</taxon>
        <taxon>Caudoviricetes</taxon>
        <taxon>Joanripponvirinae</taxon>
        <taxon>Natevirus</taxon>
        <taxon>Natevirus nate</taxon>
    </lineage>
</organism>
<evidence type="ECO:0000313" key="1">
    <source>
        <dbReference type="EMBL" id="UGO50864.1"/>
    </source>
</evidence>
<accession>A0AAE9CDZ5</accession>
<proteinExistence type="predicted"/>
<protein>
    <submittedName>
        <fullName evidence="1">Uncharacterized protein</fullName>
    </submittedName>
</protein>
<dbReference type="EMBL" id="OK499992">
    <property type="protein sequence ID" value="UGO50864.1"/>
    <property type="molecule type" value="Genomic_DNA"/>
</dbReference>
<reference evidence="1" key="1">
    <citation type="submission" date="2021-10" db="EMBL/GenBank/DDBJ databases">
        <authorList>
            <person name="Lavering E.D."/>
            <person name="James R."/>
            <person name="Fairholm J.D."/>
            <person name="Ogilvie B.H."/>
            <person name="Thurgood T.L."/>
            <person name="Robison R.A."/>
            <person name="Grose J.H."/>
        </authorList>
    </citation>
    <scope>NUCLEOTIDE SEQUENCE</scope>
</reference>
<keyword evidence="2" id="KW-1185">Reference proteome</keyword>
<gene>
    <name evidence="1" type="ORF">NATE_11</name>
</gene>
<dbReference type="Proteomes" id="UP000827544">
    <property type="component" value="Segment"/>
</dbReference>